<dbReference type="AlphaFoldDB" id="A0A6G0VTP2"/>
<dbReference type="OrthoDB" id="6818650at2759"/>
<gene>
    <name evidence="1" type="ORF">FWK35_00036841</name>
</gene>
<dbReference type="Proteomes" id="UP000478052">
    <property type="component" value="Unassembled WGS sequence"/>
</dbReference>
<name>A0A6G0VTP2_APHCR</name>
<protein>
    <submittedName>
        <fullName evidence="1">Uncharacterized protein</fullName>
    </submittedName>
</protein>
<accession>A0A6G0VTP2</accession>
<organism evidence="1 2">
    <name type="scientific">Aphis craccivora</name>
    <name type="common">Cowpea aphid</name>
    <dbReference type="NCBI Taxonomy" id="307492"/>
    <lineage>
        <taxon>Eukaryota</taxon>
        <taxon>Metazoa</taxon>
        <taxon>Ecdysozoa</taxon>
        <taxon>Arthropoda</taxon>
        <taxon>Hexapoda</taxon>
        <taxon>Insecta</taxon>
        <taxon>Pterygota</taxon>
        <taxon>Neoptera</taxon>
        <taxon>Paraneoptera</taxon>
        <taxon>Hemiptera</taxon>
        <taxon>Sternorrhyncha</taxon>
        <taxon>Aphidomorpha</taxon>
        <taxon>Aphidoidea</taxon>
        <taxon>Aphididae</taxon>
        <taxon>Aphidini</taxon>
        <taxon>Aphis</taxon>
        <taxon>Aphis</taxon>
    </lineage>
</organism>
<evidence type="ECO:0000313" key="1">
    <source>
        <dbReference type="EMBL" id="KAF0706245.1"/>
    </source>
</evidence>
<comment type="caution">
    <text evidence="1">The sequence shown here is derived from an EMBL/GenBank/DDBJ whole genome shotgun (WGS) entry which is preliminary data.</text>
</comment>
<evidence type="ECO:0000313" key="2">
    <source>
        <dbReference type="Proteomes" id="UP000478052"/>
    </source>
</evidence>
<reference evidence="1 2" key="1">
    <citation type="submission" date="2019-08" db="EMBL/GenBank/DDBJ databases">
        <title>Whole genome of Aphis craccivora.</title>
        <authorList>
            <person name="Voronova N.V."/>
            <person name="Shulinski R.S."/>
            <person name="Bandarenka Y.V."/>
            <person name="Zhorov D.G."/>
            <person name="Warner D."/>
        </authorList>
    </citation>
    <scope>NUCLEOTIDE SEQUENCE [LARGE SCALE GENOMIC DNA]</scope>
    <source>
        <strain evidence="1">180601</strain>
        <tissue evidence="1">Whole Body</tissue>
    </source>
</reference>
<keyword evidence="2" id="KW-1185">Reference proteome</keyword>
<proteinExistence type="predicted"/>
<sequence length="162" mass="18811">MLRRLKASGVDGDLDVMENRCECGGFARHGPADLVTLNTVTTWFKKWKLNLNPTKNAANIFSLIQYKDPQPIQCNNQLIQWNNKDDSVKYLAIICLKAPRFIRNRQIHNDTVIPLIQDWIKIQFKNFHANLNTPDGARYYNTGNETKKRFLKPRQPQDLLLS</sequence>
<dbReference type="EMBL" id="VUJU01012979">
    <property type="protein sequence ID" value="KAF0706245.1"/>
    <property type="molecule type" value="Genomic_DNA"/>
</dbReference>